<proteinExistence type="predicted"/>
<evidence type="ECO:0000313" key="2">
    <source>
        <dbReference type="EMBL" id="CAE7656082.1"/>
    </source>
</evidence>
<name>A0A812VVL8_9DINO</name>
<evidence type="ECO:0000313" key="3">
    <source>
        <dbReference type="Proteomes" id="UP000601435"/>
    </source>
</evidence>
<feature type="region of interest" description="Disordered" evidence="1">
    <location>
        <begin position="1"/>
        <end position="42"/>
    </location>
</feature>
<gene>
    <name evidence="2" type="ORF">SNEC2469_LOCUS18568</name>
</gene>
<protein>
    <submittedName>
        <fullName evidence="2">Uncharacterized protein</fullName>
    </submittedName>
</protein>
<reference evidence="2" key="1">
    <citation type="submission" date="2021-02" db="EMBL/GenBank/DDBJ databases">
        <authorList>
            <person name="Dougan E. K."/>
            <person name="Rhodes N."/>
            <person name="Thang M."/>
            <person name="Chan C."/>
        </authorList>
    </citation>
    <scope>NUCLEOTIDE SEQUENCE</scope>
</reference>
<dbReference type="EMBL" id="CAJNJA010031331">
    <property type="protein sequence ID" value="CAE7656082.1"/>
    <property type="molecule type" value="Genomic_DNA"/>
</dbReference>
<dbReference type="Proteomes" id="UP000601435">
    <property type="component" value="Unassembled WGS sequence"/>
</dbReference>
<accession>A0A812VVL8</accession>
<feature type="compositionally biased region" description="Acidic residues" evidence="1">
    <location>
        <begin position="31"/>
        <end position="42"/>
    </location>
</feature>
<comment type="caution">
    <text evidence="2">The sequence shown here is derived from an EMBL/GenBank/DDBJ whole genome shotgun (WGS) entry which is preliminary data.</text>
</comment>
<evidence type="ECO:0000256" key="1">
    <source>
        <dbReference type="SAM" id="MobiDB-lite"/>
    </source>
</evidence>
<feature type="compositionally biased region" description="Basic and acidic residues" evidence="1">
    <location>
        <begin position="8"/>
        <end position="17"/>
    </location>
</feature>
<keyword evidence="3" id="KW-1185">Reference proteome</keyword>
<organism evidence="2 3">
    <name type="scientific">Symbiodinium necroappetens</name>
    <dbReference type="NCBI Taxonomy" id="1628268"/>
    <lineage>
        <taxon>Eukaryota</taxon>
        <taxon>Sar</taxon>
        <taxon>Alveolata</taxon>
        <taxon>Dinophyceae</taxon>
        <taxon>Suessiales</taxon>
        <taxon>Symbiodiniaceae</taxon>
        <taxon>Symbiodinium</taxon>
    </lineage>
</organism>
<dbReference type="AlphaFoldDB" id="A0A812VVL8"/>
<sequence length="132" mass="14828">MVESPSKPQHEEPKAEQHAQPYVAYSPMDNTDTDSESEEEIELEAPQTQKLQNFHNFQVHDDHSSSQTDFHPLMATHIPLTASVDEHRTLGSKSLTLQTDLQLQDATSRGTCQNSTGKAGHVRRLKYDFVGL</sequence>